<evidence type="ECO:0000313" key="3">
    <source>
        <dbReference type="EMBL" id="EAQ12758.1"/>
    </source>
</evidence>
<proteinExistence type="inferred from homology"/>
<dbReference type="PANTHER" id="PTHR37828">
    <property type="entry name" value="GSR2449 PROTEIN"/>
    <property type="match status" value="1"/>
</dbReference>
<dbReference type="Proteomes" id="UP000002931">
    <property type="component" value="Unassembled WGS sequence"/>
</dbReference>
<evidence type="ECO:0000256" key="1">
    <source>
        <dbReference type="ARBA" id="ARBA00007689"/>
    </source>
</evidence>
<dbReference type="HOGENOM" id="CLU_110355_4_0_5"/>
<comment type="caution">
    <text evidence="3">The sequence shown here is derived from an EMBL/GenBank/DDBJ whole genome shotgun (WGS) entry which is preliminary data.</text>
</comment>
<organism evidence="3 4">
    <name type="scientific">Maritimibacter alkaliphilus HTCC2654</name>
    <dbReference type="NCBI Taxonomy" id="314271"/>
    <lineage>
        <taxon>Bacteria</taxon>
        <taxon>Pseudomonadati</taxon>
        <taxon>Pseudomonadota</taxon>
        <taxon>Alphaproteobacteria</taxon>
        <taxon>Rhodobacterales</taxon>
        <taxon>Roseobacteraceae</taxon>
        <taxon>Maritimibacter</taxon>
    </lineage>
</organism>
<name>A3VFY2_9RHOB</name>
<reference evidence="3 4" key="1">
    <citation type="journal article" date="2010" name="J. Bacteriol.">
        <title>Genome sequences of Pelagibaca bermudensis HTCC2601T and Maritimibacter alkaliphilus HTCC2654T, the type strains of two marine Roseobacter genera.</title>
        <authorList>
            <person name="Thrash J.C."/>
            <person name="Cho J.C."/>
            <person name="Ferriera S."/>
            <person name="Johnson J."/>
            <person name="Vergin K.L."/>
            <person name="Giovannoni S.J."/>
        </authorList>
    </citation>
    <scope>NUCLEOTIDE SEQUENCE [LARGE SCALE GENOMIC DNA]</scope>
    <source>
        <strain evidence="3 4">HTCC2654</strain>
    </source>
</reference>
<dbReference type="SUPFAM" id="SSF54909">
    <property type="entry name" value="Dimeric alpha+beta barrel"/>
    <property type="match status" value="1"/>
</dbReference>
<dbReference type="eggNOG" id="COG2350">
    <property type="taxonomic scope" value="Bacteria"/>
</dbReference>
<dbReference type="InterPro" id="IPR005545">
    <property type="entry name" value="YCII"/>
</dbReference>
<evidence type="ECO:0000259" key="2">
    <source>
        <dbReference type="Pfam" id="PF03795"/>
    </source>
</evidence>
<comment type="similarity">
    <text evidence="1">Belongs to the YciI family.</text>
</comment>
<dbReference type="InterPro" id="IPR011008">
    <property type="entry name" value="Dimeric_a/b-barrel"/>
</dbReference>
<dbReference type="RefSeq" id="WP_008329918.1">
    <property type="nucleotide sequence ID" value="NZ_CH902578.1"/>
</dbReference>
<dbReference type="EMBL" id="AAMT01000007">
    <property type="protein sequence ID" value="EAQ12758.1"/>
    <property type="molecule type" value="Genomic_DNA"/>
</dbReference>
<dbReference type="Pfam" id="PF03795">
    <property type="entry name" value="YCII"/>
    <property type="match status" value="1"/>
</dbReference>
<gene>
    <name evidence="3" type="ORF">RB2654_06599</name>
</gene>
<sequence length="123" mass="13759">MTPDDIQTITQGFMKKIMWVVVTEPVGPEDEIQAMMADHLRHQVELENRGVLFAAGPLFDGDGPPVAGMFILRAEDEAAARAIADLDPMHRAGLRRYTLRRWMMNEGRITVTVNLSNSTPELP</sequence>
<dbReference type="OrthoDB" id="5523400at2"/>
<feature type="domain" description="YCII-related" evidence="2">
    <location>
        <begin position="18"/>
        <end position="102"/>
    </location>
</feature>
<protein>
    <recommendedName>
        <fullName evidence="2">YCII-related domain-containing protein</fullName>
    </recommendedName>
</protein>
<accession>A3VFY2</accession>
<evidence type="ECO:0000313" key="4">
    <source>
        <dbReference type="Proteomes" id="UP000002931"/>
    </source>
</evidence>
<keyword evidence="4" id="KW-1185">Reference proteome</keyword>
<dbReference type="STRING" id="314271.RB2654_06599"/>
<dbReference type="AlphaFoldDB" id="A3VFY2"/>
<dbReference type="PANTHER" id="PTHR37828:SF1">
    <property type="entry name" value="YCII-RELATED DOMAIN-CONTAINING PROTEIN"/>
    <property type="match status" value="1"/>
</dbReference>
<dbReference type="Gene3D" id="3.30.70.1060">
    <property type="entry name" value="Dimeric alpha+beta barrel"/>
    <property type="match status" value="1"/>
</dbReference>